<evidence type="ECO:0000256" key="4">
    <source>
        <dbReference type="ARBA" id="ARBA00022898"/>
    </source>
</evidence>
<dbReference type="GO" id="GO:0006567">
    <property type="term" value="P:L-threonine catabolic process"/>
    <property type="evidence" value="ECO:0007669"/>
    <property type="project" value="TreeGrafter"/>
</dbReference>
<evidence type="ECO:0000256" key="3">
    <source>
        <dbReference type="ARBA" id="ARBA00011881"/>
    </source>
</evidence>
<dbReference type="InterPro" id="IPR015421">
    <property type="entry name" value="PyrdxlP-dep_Trfase_major"/>
</dbReference>
<dbReference type="PANTHER" id="PTHR48097:SF9">
    <property type="entry name" value="L-THREONINE ALDOLASE"/>
    <property type="match status" value="1"/>
</dbReference>
<feature type="domain" description="Aromatic amino acid beta-eliminating lyase/threonine aldolase" evidence="7">
    <location>
        <begin position="3"/>
        <end position="283"/>
    </location>
</feature>
<comment type="caution">
    <text evidence="8">The sequence shown here is derived from an EMBL/GenBank/DDBJ whole genome shotgun (WGS) entry which is preliminary data.</text>
</comment>
<dbReference type="AlphaFoldDB" id="W1N856"/>
<dbReference type="GO" id="GO:0008732">
    <property type="term" value="F:L-allo-threonine aldolase activity"/>
    <property type="evidence" value="ECO:0007669"/>
    <property type="project" value="TreeGrafter"/>
</dbReference>
<comment type="subunit">
    <text evidence="3">Homotetramer.</text>
</comment>
<dbReference type="KEGG" id="hhu:AR456_15905"/>
<dbReference type="GO" id="GO:0006545">
    <property type="term" value="P:glycine biosynthetic process"/>
    <property type="evidence" value="ECO:0007669"/>
    <property type="project" value="TreeGrafter"/>
</dbReference>
<dbReference type="Pfam" id="PF01212">
    <property type="entry name" value="Beta_elim_lyase"/>
    <property type="match status" value="1"/>
</dbReference>
<name>W1N856_9GAMM</name>
<dbReference type="SUPFAM" id="SSF53383">
    <property type="entry name" value="PLP-dependent transferases"/>
    <property type="match status" value="1"/>
</dbReference>
<dbReference type="EMBL" id="AVBC01000020">
    <property type="protein sequence ID" value="ERL51713.1"/>
    <property type="molecule type" value="Genomic_DNA"/>
</dbReference>
<feature type="modified residue" description="N6-(pyridoxal phosphate)lysine" evidence="6">
    <location>
        <position position="197"/>
    </location>
</feature>
<dbReference type="InterPro" id="IPR015422">
    <property type="entry name" value="PyrdxlP-dep_Trfase_small"/>
</dbReference>
<dbReference type="Gene3D" id="3.40.640.10">
    <property type="entry name" value="Type I PLP-dependent aspartate aminotransferase-like (Major domain)"/>
    <property type="match status" value="1"/>
</dbReference>
<dbReference type="NCBIfam" id="NF007825">
    <property type="entry name" value="PRK10534.1"/>
    <property type="match status" value="1"/>
</dbReference>
<gene>
    <name evidence="8" type="ORF">BJB45_11150</name>
</gene>
<keyword evidence="5" id="KW-0456">Lyase</keyword>
<dbReference type="PIRSF" id="PIRSF017617">
    <property type="entry name" value="Thr_aldolase"/>
    <property type="match status" value="1"/>
</dbReference>
<dbReference type="InterPro" id="IPR001597">
    <property type="entry name" value="ArAA_b-elim_lyase/Thr_aldolase"/>
</dbReference>
<comment type="similarity">
    <text evidence="2">Belongs to the threonine aldolase family.</text>
</comment>
<dbReference type="Gene3D" id="3.90.1150.10">
    <property type="entry name" value="Aspartate Aminotransferase, domain 1"/>
    <property type="match status" value="1"/>
</dbReference>
<keyword evidence="9" id="KW-1185">Reference proteome</keyword>
<dbReference type="FunFam" id="3.40.640.10:FF:000030">
    <property type="entry name" value="Low-specificity L-threonine aldolase"/>
    <property type="match status" value="1"/>
</dbReference>
<comment type="cofactor">
    <cofactor evidence="1">
        <name>pyridoxal 5'-phosphate</name>
        <dbReference type="ChEBI" id="CHEBI:597326"/>
    </cofactor>
</comment>
<dbReference type="GO" id="GO:0005829">
    <property type="term" value="C:cytosol"/>
    <property type="evidence" value="ECO:0007669"/>
    <property type="project" value="TreeGrafter"/>
</dbReference>
<organism evidence="8 9">
    <name type="scientific">Halomonas huangheensis</name>
    <dbReference type="NCBI Taxonomy" id="1178482"/>
    <lineage>
        <taxon>Bacteria</taxon>
        <taxon>Pseudomonadati</taxon>
        <taxon>Pseudomonadota</taxon>
        <taxon>Gammaproteobacteria</taxon>
        <taxon>Oceanospirillales</taxon>
        <taxon>Halomonadaceae</taxon>
        <taxon>Halomonas</taxon>
    </lineage>
</organism>
<dbReference type="STRING" id="1178482.AR456_15905"/>
<dbReference type="PATRIC" id="fig|1178482.3.peg.1391"/>
<dbReference type="RefSeq" id="WP_021818349.1">
    <property type="nucleotide sequence ID" value="NZ_AVBC01000020.1"/>
</dbReference>
<accession>W1N856</accession>
<evidence type="ECO:0000256" key="1">
    <source>
        <dbReference type="ARBA" id="ARBA00001933"/>
    </source>
</evidence>
<evidence type="ECO:0000256" key="5">
    <source>
        <dbReference type="ARBA" id="ARBA00023239"/>
    </source>
</evidence>
<dbReference type="OrthoDB" id="9774495at2"/>
<evidence type="ECO:0000313" key="9">
    <source>
        <dbReference type="Proteomes" id="UP000019113"/>
    </source>
</evidence>
<dbReference type="InterPro" id="IPR015424">
    <property type="entry name" value="PyrdxlP-dep_Trfase"/>
</dbReference>
<evidence type="ECO:0000256" key="2">
    <source>
        <dbReference type="ARBA" id="ARBA00006966"/>
    </source>
</evidence>
<dbReference type="eggNOG" id="COG2008">
    <property type="taxonomic scope" value="Bacteria"/>
</dbReference>
<sequence length="336" mass="35952">MIDLRSDTVTRPTEAMLATMARAAVGDDVWGDDPSVRMLEMEVADRAGFAAAAFFPSATQSNLTALLVHCGRGDEYIAGQLSHIYHDEGGGGAVLGGIQPQPLSQDAQGRMGLEDIAAAIKDDDIHHARTRLICLENTFHGKVLPQDYINTVTGLAAERGLASHLDGARLFNASVATGKSLAELCAGFDSVTLCFSKGLGAPVGALLLGGERFISAARRWRKTLGGGMRQSGLLAAACQYALTHHVERLADDHRHARLLGEWLACVPGISVAEQATNMVYVNVPRPYCADLEAWLAERDILVAVRPRTRMVTHLDVGESDVRRVASEIGAWCAANT</sequence>
<dbReference type="Proteomes" id="UP000019113">
    <property type="component" value="Unassembled WGS sequence"/>
</dbReference>
<dbReference type="PANTHER" id="PTHR48097">
    <property type="entry name" value="L-THREONINE ALDOLASE-RELATED"/>
    <property type="match status" value="1"/>
</dbReference>
<dbReference type="InterPro" id="IPR023603">
    <property type="entry name" value="Low_specificity_L-TA-like"/>
</dbReference>
<keyword evidence="4" id="KW-0663">Pyridoxal phosphate</keyword>
<evidence type="ECO:0000256" key="6">
    <source>
        <dbReference type="PIRSR" id="PIRSR017617-1"/>
    </source>
</evidence>
<dbReference type="NCBIfam" id="NF041359">
    <property type="entry name" value="GntG_guanitoxin"/>
    <property type="match status" value="1"/>
</dbReference>
<proteinExistence type="inferred from homology"/>
<reference evidence="8 9" key="1">
    <citation type="submission" date="2013-08" db="EMBL/GenBank/DDBJ databases">
        <title>draft genome of Halomonas huanghegensis, strain BJGMM-B45T.</title>
        <authorList>
            <person name="Miao C."/>
            <person name="Wan Y."/>
            <person name="Jin W."/>
        </authorList>
    </citation>
    <scope>NUCLEOTIDE SEQUENCE [LARGE SCALE GENOMIC DNA]</scope>
    <source>
        <strain evidence="8 9">BJGMM-B45</strain>
    </source>
</reference>
<protein>
    <recommendedName>
        <fullName evidence="7">Aromatic amino acid beta-eliminating lyase/threonine aldolase domain-containing protein</fullName>
    </recommendedName>
</protein>
<evidence type="ECO:0000313" key="8">
    <source>
        <dbReference type="EMBL" id="ERL51713.1"/>
    </source>
</evidence>
<evidence type="ECO:0000259" key="7">
    <source>
        <dbReference type="Pfam" id="PF01212"/>
    </source>
</evidence>